<protein>
    <recommendedName>
        <fullName evidence="4">Band 4.1 domain-containing protein</fullName>
    </recommendedName>
</protein>
<dbReference type="PANTHER" id="PTHR16160">
    <property type="entry name" value="FERMITIN 2-RELATED"/>
    <property type="match status" value="1"/>
</dbReference>
<evidence type="ECO:0000259" key="4">
    <source>
        <dbReference type="SMART" id="SM00295"/>
    </source>
</evidence>
<reference evidence="5" key="1">
    <citation type="submission" date="2019-03" db="EMBL/GenBank/DDBJ databases">
        <title>Genome sequencing and reference-guided assembly of Black Bengal Goat (Capra hircus).</title>
        <authorList>
            <person name="Siddiki A.Z."/>
            <person name="Baten A."/>
            <person name="Billah M."/>
            <person name="Alam M.A.U."/>
            <person name="Shawrob K.S.M."/>
            <person name="Saha S."/>
            <person name="Chowdhury M."/>
            <person name="Rahman A.H."/>
            <person name="Stear M."/>
            <person name="Miah G."/>
            <person name="Das G.B."/>
            <person name="Hossain M.M."/>
            <person name="Kumkum M."/>
            <person name="Islam M.S."/>
            <person name="Mollah A.M."/>
            <person name="Ahsan A."/>
            <person name="Tusar F."/>
            <person name="Khan M.K.I."/>
        </authorList>
    </citation>
    <scope>NUCLEOTIDE SEQUENCE [LARGE SCALE GENOMIC DNA]</scope>
</reference>
<dbReference type="SMART" id="SM00295">
    <property type="entry name" value="B41"/>
    <property type="match status" value="1"/>
</dbReference>
<dbReference type="GO" id="GO:0007159">
    <property type="term" value="P:leukocyte cell-cell adhesion"/>
    <property type="evidence" value="ECO:0007669"/>
    <property type="project" value="TreeGrafter"/>
</dbReference>
<evidence type="ECO:0000256" key="2">
    <source>
        <dbReference type="ARBA" id="ARBA00022889"/>
    </source>
</evidence>
<dbReference type="CDD" id="cd14473">
    <property type="entry name" value="FERM_B-lobe"/>
    <property type="match status" value="1"/>
</dbReference>
<dbReference type="InterPro" id="IPR001849">
    <property type="entry name" value="PH_domain"/>
</dbReference>
<dbReference type="FunFam" id="2.30.29.30:FF:000037">
    <property type="entry name" value="Fermitin family homolog 2"/>
    <property type="match status" value="1"/>
</dbReference>
<accession>A0A8C2PA10</accession>
<organism evidence="5">
    <name type="scientific">Capra hircus</name>
    <name type="common">Goat</name>
    <dbReference type="NCBI Taxonomy" id="9925"/>
    <lineage>
        <taxon>Eukaryota</taxon>
        <taxon>Metazoa</taxon>
        <taxon>Chordata</taxon>
        <taxon>Craniata</taxon>
        <taxon>Vertebrata</taxon>
        <taxon>Euteleostomi</taxon>
        <taxon>Mammalia</taxon>
        <taxon>Eutheria</taxon>
        <taxon>Laurasiatheria</taxon>
        <taxon>Artiodactyla</taxon>
        <taxon>Ruminantia</taxon>
        <taxon>Pecora</taxon>
        <taxon>Bovidae</taxon>
        <taxon>Caprinae</taxon>
        <taxon>Capra</taxon>
    </lineage>
</organism>
<evidence type="ECO:0000256" key="3">
    <source>
        <dbReference type="SAM" id="MobiDB-lite"/>
    </source>
</evidence>
<dbReference type="Pfam" id="PF00373">
    <property type="entry name" value="FERM_M"/>
    <property type="match status" value="1"/>
</dbReference>
<keyword evidence="2" id="KW-0130">Cell adhesion</keyword>
<dbReference type="PANTHER" id="PTHR16160:SF1">
    <property type="entry name" value="FERMITIN FAMILY HOMOLOG 3"/>
    <property type="match status" value="1"/>
</dbReference>
<dbReference type="InterPro" id="IPR035963">
    <property type="entry name" value="FERM_2"/>
</dbReference>
<dbReference type="GO" id="GO:0007229">
    <property type="term" value="P:integrin-mediated signaling pathway"/>
    <property type="evidence" value="ECO:0007669"/>
    <property type="project" value="InterPro"/>
</dbReference>
<dbReference type="AlphaFoldDB" id="A0A8C2PA10"/>
<name>A0A8C2PA10_CAPHI</name>
<dbReference type="InterPro" id="IPR037843">
    <property type="entry name" value="Kindlin/fermitin"/>
</dbReference>
<dbReference type="Pfam" id="PF00169">
    <property type="entry name" value="PH"/>
    <property type="match status" value="1"/>
</dbReference>
<feature type="domain" description="Band 4.1" evidence="4">
    <location>
        <begin position="94"/>
        <end position="646"/>
    </location>
</feature>
<dbReference type="GO" id="GO:0007160">
    <property type="term" value="P:cell-matrix adhesion"/>
    <property type="evidence" value="ECO:0007669"/>
    <property type="project" value="TreeGrafter"/>
</dbReference>
<dbReference type="Gene3D" id="3.10.20.90">
    <property type="entry name" value="Phosphatidylinositol 3-kinase Catalytic Subunit, Chain A, domain 1"/>
    <property type="match status" value="2"/>
</dbReference>
<dbReference type="GO" id="GO:0005178">
    <property type="term" value="F:integrin binding"/>
    <property type="evidence" value="ECO:0007669"/>
    <property type="project" value="TreeGrafter"/>
</dbReference>
<dbReference type="GO" id="GO:0033622">
    <property type="term" value="P:integrin activation"/>
    <property type="evidence" value="ECO:0007669"/>
    <property type="project" value="TreeGrafter"/>
</dbReference>
<dbReference type="SUPFAM" id="SSF47031">
    <property type="entry name" value="Second domain of FERM"/>
    <property type="match status" value="1"/>
</dbReference>
<dbReference type="InterPro" id="IPR019749">
    <property type="entry name" value="Band_41_domain"/>
</dbReference>
<dbReference type="CDD" id="cd13205">
    <property type="entry name" value="FERM_C_fermitin"/>
    <property type="match status" value="1"/>
</dbReference>
<feature type="region of interest" description="Disordered" evidence="3">
    <location>
        <begin position="497"/>
        <end position="525"/>
    </location>
</feature>
<dbReference type="FunFam" id="3.10.20.90:FF:000035">
    <property type="entry name" value="Fermitin family homolog 2 (Drosophila)"/>
    <property type="match status" value="1"/>
</dbReference>
<dbReference type="CDD" id="cd01237">
    <property type="entry name" value="PH_fermitin"/>
    <property type="match status" value="1"/>
</dbReference>
<dbReference type="GO" id="GO:0033632">
    <property type="term" value="P:regulation of cell-cell adhesion mediated by integrin"/>
    <property type="evidence" value="ECO:0007669"/>
    <property type="project" value="TreeGrafter"/>
</dbReference>
<dbReference type="GO" id="GO:0030055">
    <property type="term" value="C:cell-substrate junction"/>
    <property type="evidence" value="ECO:0007669"/>
    <property type="project" value="TreeGrafter"/>
</dbReference>
<sequence length="755" mass="85219">MAGMKTATGDYIDSSWELRVFIGEEDPEAESLTLRVTGESHIGGVLLKIVEEIKRKQDWSDHAIWWEQKRQWLLQTHWTLDKYGILADARLFFGPQHRPVILRLPNRRALRLRASFSQPLFQAMVAICRLLSIRHPEELSLLRAPEKEKKKKKEKEPEEEVYDLTKVVLVGGERRLGQPKDAAGEGGTWERPGWVGEAYRAWLTPTRTPGVAPASFRGMPAHFSDSAQTEACYHMLSRPQPPPDPLLLQRLPRPSSLLDKTQLHSRWLDSSRCLMQQGVKAGDTLWLRFKYYSFFDLDPKTDPVRLTQLYEQARWDLLLEEIDCTEEEMMVFAALQYHINKLSQSGEVDEPAGTDSGLDDLDAALSNLEVKLEGSAPTDMLDSLTTIPELKDHLRIFRPRKLTLKGYRQHWVVFKETTLSYYKSQEEAPADPIQQLNLKGCEVVPDVNVSGQKFCIKLLVPSPEGMSEIYLRCQDVREGPGPGPLEARAKWVLGGAKPGARDGARQGARVRVRPGSSPLFPPIPPQEQQYARWMAGCRLASKGRTMADSSYSSEVQAILAFLSLQRTGGGGGGGSGNHPQGPDASAEGLNPYGLVAPRFQRKFKAKQLTPRILEAHQNVAQLSLSEAQLRFIQAWQSLPDFGISYVVVRFKGSRKDEILGIANNRLIRIDLSVGDVVKTWRFSNMRQWNVNWDIRQVAIEFDEHINVAFSCVSASCRIVHEYIGGYIFLSTRERARGEELDEDLFLQLTGGHEAF</sequence>
<dbReference type="InterPro" id="IPR011993">
    <property type="entry name" value="PH-like_dom_sf"/>
</dbReference>
<reference evidence="5" key="2">
    <citation type="submission" date="2025-08" db="UniProtKB">
        <authorList>
            <consortium name="Ensembl"/>
        </authorList>
    </citation>
    <scope>IDENTIFICATION</scope>
</reference>
<dbReference type="Pfam" id="PF18124">
    <property type="entry name" value="Kindlin_2_N"/>
    <property type="match status" value="1"/>
</dbReference>
<dbReference type="InterPro" id="IPR019748">
    <property type="entry name" value="FERM_central"/>
</dbReference>
<dbReference type="GO" id="GO:0070527">
    <property type="term" value="P:platelet aggregation"/>
    <property type="evidence" value="ECO:0007669"/>
    <property type="project" value="TreeGrafter"/>
</dbReference>
<dbReference type="SUPFAM" id="SSF50729">
    <property type="entry name" value="PH domain-like"/>
    <property type="match status" value="2"/>
</dbReference>
<dbReference type="Gene3D" id="2.30.29.30">
    <property type="entry name" value="Pleckstrin-homology domain (PH domain)/Phosphotyrosine-binding domain (PTB)"/>
    <property type="match status" value="2"/>
</dbReference>
<dbReference type="InterPro" id="IPR040790">
    <property type="entry name" value="Kindlin_2_N"/>
</dbReference>
<dbReference type="InterPro" id="IPR037837">
    <property type="entry name" value="PH_Kindlin/fermitin"/>
</dbReference>
<evidence type="ECO:0000256" key="1">
    <source>
        <dbReference type="ARBA" id="ARBA00008052"/>
    </source>
</evidence>
<evidence type="ECO:0000313" key="5">
    <source>
        <dbReference type="Ensembl" id="ENSCHIP00010016046.1"/>
    </source>
</evidence>
<comment type="similarity">
    <text evidence="1">Belongs to the kindlin family.</text>
</comment>
<proteinExistence type="inferred from homology"/>
<dbReference type="Ensembl" id="ENSCHIT00010022512.1">
    <property type="protein sequence ID" value="ENSCHIP00010016046.1"/>
    <property type="gene ID" value="ENSCHIG00010011690.1"/>
</dbReference>